<feature type="compositionally biased region" description="Low complexity" evidence="1">
    <location>
        <begin position="2811"/>
        <end position="2822"/>
    </location>
</feature>
<dbReference type="InterPro" id="IPR044978">
    <property type="entry name" value="GRV2/DNAJC13"/>
</dbReference>
<feature type="region of interest" description="Disordered" evidence="1">
    <location>
        <begin position="1206"/>
        <end position="1236"/>
    </location>
</feature>
<dbReference type="GO" id="GO:0006898">
    <property type="term" value="P:receptor-mediated endocytosis"/>
    <property type="evidence" value="ECO:0007669"/>
    <property type="project" value="TreeGrafter"/>
</dbReference>
<feature type="region of interest" description="Disordered" evidence="1">
    <location>
        <begin position="2835"/>
        <end position="3066"/>
    </location>
</feature>
<dbReference type="SUPFAM" id="SSF46565">
    <property type="entry name" value="Chaperone J-domain"/>
    <property type="match status" value="1"/>
</dbReference>
<feature type="region of interest" description="Disordered" evidence="1">
    <location>
        <begin position="952"/>
        <end position="973"/>
    </location>
</feature>
<evidence type="ECO:0000259" key="2">
    <source>
        <dbReference type="PROSITE" id="PS50076"/>
    </source>
</evidence>
<keyword evidence="4" id="KW-1185">Reference proteome</keyword>
<feature type="compositionally biased region" description="Polar residues" evidence="1">
    <location>
        <begin position="2746"/>
        <end position="2756"/>
    </location>
</feature>
<dbReference type="PANTHER" id="PTHR36983">
    <property type="entry name" value="DNAJ HOMOLOG SUBFAMILY C MEMBER 13"/>
    <property type="match status" value="1"/>
</dbReference>
<dbReference type="PROSITE" id="PS50076">
    <property type="entry name" value="DNAJ_2"/>
    <property type="match status" value="1"/>
</dbReference>
<reference evidence="3" key="1">
    <citation type="submission" date="2020-06" db="EMBL/GenBank/DDBJ databases">
        <authorList>
            <consortium name="Plant Systems Biology data submission"/>
        </authorList>
    </citation>
    <scope>NUCLEOTIDE SEQUENCE</scope>
    <source>
        <strain evidence="3">D6</strain>
    </source>
</reference>
<feature type="compositionally biased region" description="Low complexity" evidence="1">
    <location>
        <begin position="2838"/>
        <end position="2919"/>
    </location>
</feature>
<feature type="compositionally biased region" description="Low complexity" evidence="1">
    <location>
        <begin position="2784"/>
        <end position="2796"/>
    </location>
</feature>
<feature type="region of interest" description="Disordered" evidence="1">
    <location>
        <begin position="2674"/>
        <end position="2822"/>
    </location>
</feature>
<feature type="compositionally biased region" description="Low complexity" evidence="1">
    <location>
        <begin position="2938"/>
        <end position="2971"/>
    </location>
</feature>
<dbReference type="OrthoDB" id="69656at2759"/>
<evidence type="ECO:0000313" key="3">
    <source>
        <dbReference type="EMBL" id="CAB9505549.1"/>
    </source>
</evidence>
<feature type="region of interest" description="Disordered" evidence="1">
    <location>
        <begin position="1"/>
        <end position="75"/>
    </location>
</feature>
<dbReference type="Proteomes" id="UP001153069">
    <property type="component" value="Unassembled WGS sequence"/>
</dbReference>
<protein>
    <submittedName>
        <fullName evidence="3">DnaJ (Hsp40) homolog, subfamily C, member 13</fullName>
    </submittedName>
</protein>
<feature type="compositionally biased region" description="Low complexity" evidence="1">
    <location>
        <begin position="53"/>
        <end position="62"/>
    </location>
</feature>
<feature type="compositionally biased region" description="Low complexity" evidence="1">
    <location>
        <begin position="1"/>
        <end position="45"/>
    </location>
</feature>
<dbReference type="Gene3D" id="1.10.287.110">
    <property type="entry name" value="DnaJ domain"/>
    <property type="match status" value="1"/>
</dbReference>
<feature type="compositionally biased region" description="Polar residues" evidence="1">
    <location>
        <begin position="2706"/>
        <end position="2725"/>
    </location>
</feature>
<dbReference type="Pfam" id="PF00226">
    <property type="entry name" value="DnaJ"/>
    <property type="match status" value="1"/>
</dbReference>
<comment type="caution">
    <text evidence="3">The sequence shown here is derived from an EMBL/GenBank/DDBJ whole genome shotgun (WGS) entry which is preliminary data.</text>
</comment>
<dbReference type="SMART" id="SM00271">
    <property type="entry name" value="DnaJ"/>
    <property type="match status" value="1"/>
</dbReference>
<dbReference type="GO" id="GO:2000641">
    <property type="term" value="P:regulation of early endosome to late endosome transport"/>
    <property type="evidence" value="ECO:0007669"/>
    <property type="project" value="InterPro"/>
</dbReference>
<feature type="compositionally biased region" description="Polar residues" evidence="1">
    <location>
        <begin position="2921"/>
        <end position="2937"/>
    </location>
</feature>
<evidence type="ECO:0000313" key="4">
    <source>
        <dbReference type="Proteomes" id="UP001153069"/>
    </source>
</evidence>
<name>A0A9N8DT98_9STRA</name>
<dbReference type="GO" id="GO:0010008">
    <property type="term" value="C:endosome membrane"/>
    <property type="evidence" value="ECO:0007669"/>
    <property type="project" value="TreeGrafter"/>
</dbReference>
<feature type="compositionally biased region" description="Low complexity" evidence="1">
    <location>
        <begin position="2978"/>
        <end position="3066"/>
    </location>
</feature>
<proteinExistence type="predicted"/>
<dbReference type="Pfam" id="PF19432">
    <property type="entry name" value="RME-8_N"/>
    <property type="match status" value="2"/>
</dbReference>
<dbReference type="PANTHER" id="PTHR36983:SF2">
    <property type="entry name" value="DNAJ HOMOLOG SUBFAMILY C MEMBER 13"/>
    <property type="match status" value="1"/>
</dbReference>
<dbReference type="InterPro" id="IPR036869">
    <property type="entry name" value="J_dom_sf"/>
</dbReference>
<dbReference type="InterPro" id="IPR001623">
    <property type="entry name" value="DnaJ_domain"/>
</dbReference>
<dbReference type="EMBL" id="CAICTM010000234">
    <property type="protein sequence ID" value="CAB9505549.1"/>
    <property type="molecule type" value="Genomic_DNA"/>
</dbReference>
<sequence length="3286" mass="364952">MVHQQPQMMMQPGQIPQPMQQQQQPMVQQQLQQQHSGQPPAQGTLPPQPPPANTNDTTAVPTKASVATPPEKANLGFAPTKALSKKHEVFLQNATENNSPARPLYSFQVTKLRSWRTGYVRLLRLYADHFCTLDPETHQVTNTWPYTALADWLAIPKEDDTILLQVAKDKLKFKCHTNRSTVLTALLECKNESAATLAQQQQQQQDQNNNNNNNWIVIPFPQCQRQTRKMTRVPVSLHATPFGLVELSPATRKVIQTYRYTDIAAASFTTDDPRGIVLYHAKNTDTQGHVRVGRLYFIHSARQGGNGRSDLLTILQDHYTILGLDPIDMRPSTTVQKWMEARRDMASHVGPIATTWAVSKTTRRHHVQCVGPMDGWVGGIVSRQLVITGRGYLMEKDGAGVVNCRPLSHLHSIVRVPHRDLLLTGQQQQRDDNKNDITQNKSGGDQLVLEFTHGSTCTYTCSNRDALLVSLLDATMTLGKKATVQLSDVRCAGYCLSSLEDDTEVEPAPSSAASSLFQPISIPVHCLNRVYAVSIAAYAFVTHAGETVDPASVPINVVQQCQVVVEACREFNASVLPTGEGLPLGEKDKTIAGTIGALWGLVYELLRVPPNMSQLQSQLHVRDRQAAEQIACTLLQSLYRLSQTTTGYKVTVELTTMQDCIPLIWQIKDDFGKFWAFRTLSMLVSGKRGKMPQLRDMELEFVNKKVILTRGGPTLVNGLVNALLESGQYVNNTNGSREQRVNDLILMVISDILQSILCSYHDTTTPEHFQAFIVALSKGYKALLSALRSSTPFVVENVALLLHLLSTHAPGTSAKIRDAALSSATLLHHFHAAIFSPMEGQRFLSRYLCSLWLSGPMDCDEKRLLKRMVPGGFLNFMSMPPLSRMEEEQLDALERDNAIEGNISDRYMTTVSLDDDGDPTVATASEAASQTGAAGTNTARLRSRIALASATAKNKPIAGGQQQRSPRDNSKPSHPENFRIFFHVLTKDHNLADLIWNQQTRRELRIALESERQYIYREAEARGIENIAWNHQQFSVEYPSLINEVKVGGTRGVYMRLWLQAGDAFIKTWDEPLRLFEQLFRRFLCESDRNPKVTVMCVRCLERLYAIHARTIGPFSDAMILVRSMASTRSIETQHRLLGLVATILGVSRNDDGDDDEGIHIPENAEQLLNAESIEQLCQFVAWGHTNGVQVGNLLTTVLSSNQKLLTDGTNSGPGGAENEGTGEKQSANAAPDSSCPPVWFTARTGRIPPPEESIRGPFRVSELATMMSNGDLSPFDLVTAIHSESYDDEDDAGSGGVKEAQIDTGKWKRVEQVWQLRWQLCTDGSGGGIYSPSDVALLAIRSLTRLVDLHRSLDSSGVPYYPIPIAKRVLCGLSRDPTRSSDPSQSQASLQRDSFLSIIAQALLCNDFRVVGQASEVLHKLMMHNEEAIAKFYLTGIYFFIGCYTGSNFKPLAKLLHATHLKQHFRSGFAAAANESELPMKDRSVLGNMLPEGLLFILVNYGFERFSEIFVSSYDTPEVIWDFDMRKHLIEMIRQHLGDFPKRLWQNTTARYEFCPIPGVSYKRLEKEIFCHNYYLANLCDEVRFPDWPISEPVEVFRACLEELKKQLTRDETEEEVALESARKVLDLKQGDGSKELRKAYRSLARKFHPDKNPAGRETFEAIQAAYELLLPIVESGQKIRVFSDDGGDDGDGEQEENVFEGFGGGRSQMQAIHLLIKTQLLICKRYEKEMSKYKYPAYRMVLSCLEIPPSSKEALQKEDPSALLFAVLSSVKRAEFMKTTVALVFQTCLVSPLNSQELIVEGGVAILDSLLNYYIRVAQATRKGGSTEFDAEDCIIEILSHIVHTIAGVAFFESGRAAILALENPTRLCINWRRCIDMRYLSVSKRENIGDSAIKRYALEGVANMARDEKLQELLIGCGIVWPLIKYMLGYDPTLELVANVHDDQDDIGVSQAASNTQARLSTRAMGMLCGVLQDKALVSPRNDALTSACSKLLTSPVALMLRNKRTGELLKTLNSNVETAARIWNVSMRNELNSFLQETEKKRPEAECQSIEDELSRVKDFEYSLLKEELRIGGVYIRVFNRMGSGREAIREVPNPSMFAKHVTAFIARSINASDDLPDGWVELRVLDEVDENEASPFVKEESSQTVSVRGTKFLMAIKALLQLVRVDGLIDDVLCAPSSAVPSVLLSLLELPQDSETFDIGCDILSIMSPKQPFADSVSRQGALWRLLSVLERPDPIEMQETAESSGDEDRAIIRRKVKGWALMESLSSSPSVATKMIESSCWLELLGILVGYAKFSRMWAARVGAAKTLSRLMWDPQTGPSTAPLLQRFLPSTLVVRLKEEGPDAMLKLFDGESDTPELIWDSSMRAELRGALSEQLDECLVLRKESGEDRFTLPSGVFVKYKKLEDELFIGGVYLSRFLKEPTYNLRDPTTFLEMVMQRWTHELQTFFSTELSSEEKKSSSTALVDASQDTLQLVTSACVYLCKVRDSLCDKLAQWGYMERCLTFIDEILDRQLFGSPLLSVMRVLHVASNRIANVEAICVSGRSDGKNSVVDYTMKSISSDTDSLHPDAAFMVEMLKKVFTVALGDVKNAPKPMKGLASPMTGSMYAMAPSPAPGDDHVSNILHQKSGEEYIRFMALAMAPSPAPGEGYVQRGRVAVGDDPLAMFGGAPTAPQQPMGGSGGQGHMPQQGFSGGYASQPAPMNTGQTLPQSFSNQSQTPQMPMGGSSFMQQSSMAPPFSHAQQHGNQSFRGQGMQGMPSRGFQQGGGGGNPSLGASYSNMGNSSSMSSSGFMQGVDAYGRPQTPQSAGSSSVQSSKQPGMFHKALLGLAGGQPARPSNPQQQQPQQSSFQGQQQQQQYQSQQTNSMQQPQQFNPRQQPQQTQHRQQQGMRQPMGQQANQGMMQSQMSYQQGEQHASAQGQPQRIMQSKMSYQQGQGLMQHQGQPQLRQQSMMQGQQPQPQQQQQPQHHHHATQQSQQQQQTQAMMQRSQMQQPRMQQPHGMMNQGGQMQQQAQQGVNQPRQSMQQQAHQQQQGLMQQQPVQPQRQGMTQQQPMQSQQGMMQPQVQGMMQQHPPAMMQQQQGMMQQAFTQLQHEQVNGNQVQQASQFQVETVADDNELVDPSQQMMMPQPEPQEAPQYRPTAVAGSGIDARTKPDPKVEAEQLAVSSGGAPGAANGRVALLQSALVNELPKFLLEGVLENPSLKGVKDPAATKVHTVDLLKLLTEDPGYGMKFRLILDEMPAWTNYKSQDHSLFITGSEQKTDYFLTDGSSGEPTKMLTQG</sequence>
<organism evidence="3 4">
    <name type="scientific">Seminavis robusta</name>
    <dbReference type="NCBI Taxonomy" id="568900"/>
    <lineage>
        <taxon>Eukaryota</taxon>
        <taxon>Sar</taxon>
        <taxon>Stramenopiles</taxon>
        <taxon>Ochrophyta</taxon>
        <taxon>Bacillariophyta</taxon>
        <taxon>Bacillariophyceae</taxon>
        <taxon>Bacillariophycidae</taxon>
        <taxon>Naviculales</taxon>
        <taxon>Naviculaceae</taxon>
        <taxon>Seminavis</taxon>
    </lineage>
</organism>
<dbReference type="SUPFAM" id="SSF48371">
    <property type="entry name" value="ARM repeat"/>
    <property type="match status" value="2"/>
</dbReference>
<dbReference type="InterPro" id="IPR045802">
    <property type="entry name" value="GRV2/DNAJC13_N"/>
</dbReference>
<feature type="domain" description="J" evidence="2">
    <location>
        <begin position="1622"/>
        <end position="1689"/>
    </location>
</feature>
<dbReference type="CDD" id="cd06257">
    <property type="entry name" value="DnaJ"/>
    <property type="match status" value="1"/>
</dbReference>
<evidence type="ECO:0000256" key="1">
    <source>
        <dbReference type="SAM" id="MobiDB-lite"/>
    </source>
</evidence>
<gene>
    <name evidence="3" type="ORF">SEMRO_235_G094680.1</name>
</gene>
<feature type="compositionally biased region" description="Low complexity" evidence="1">
    <location>
        <begin position="2726"/>
        <end position="2740"/>
    </location>
</feature>
<accession>A0A9N8DT98</accession>
<dbReference type="InterPro" id="IPR016024">
    <property type="entry name" value="ARM-type_fold"/>
</dbReference>
<dbReference type="GO" id="GO:0007032">
    <property type="term" value="P:endosome organization"/>
    <property type="evidence" value="ECO:0007669"/>
    <property type="project" value="InterPro"/>
</dbReference>